<evidence type="ECO:0000313" key="3">
    <source>
        <dbReference type="EMBL" id="KAA1395295.1"/>
    </source>
</evidence>
<feature type="chain" id="PRO_5024282733" evidence="1">
    <location>
        <begin position="25"/>
        <end position="304"/>
    </location>
</feature>
<dbReference type="Gene3D" id="2.60.40.10">
    <property type="entry name" value="Immunoglobulins"/>
    <property type="match status" value="1"/>
</dbReference>
<reference evidence="3" key="1">
    <citation type="submission" date="2019-09" db="EMBL/GenBank/DDBJ databases">
        <authorList>
            <person name="Li J."/>
        </authorList>
    </citation>
    <scope>NUCLEOTIDE SEQUENCE [LARGE SCALE GENOMIC DNA]</scope>
    <source>
        <strain evidence="3">JCM 14732</strain>
    </source>
</reference>
<gene>
    <name evidence="3" type="ORF">ESP70_014095</name>
</gene>
<sequence>MRAAITACVTALILGVVAPSAAMATDPVYTAYGRVFLEGTPSGRGIDVYLQEDDYTAPVYVDTTDSQGMWSVTGGHEVMSGEVIYVDSAHQYLSTGTFRWSTYGNSREAETVTMQLGAAITGRVLAPSGRPLKNVKVAYQPQFGDGATWQDRTTSDGGYLVAPVAQGPVIANLTLGTTVHEYEPAYLPFSEPGPDGVARAVDQDFTGIKAPVTISLTGTSPSKGRAILNVSVSAATYGLPGPGGKVTIYDSTRVVKRNLPLSSTGKATVSLTGLGRRSHSFWLKFSGATDTLPKTSYKRNVAVK</sequence>
<dbReference type="EMBL" id="SDPQ02000003">
    <property type="protein sequence ID" value="KAA1395295.1"/>
    <property type="molecule type" value="Genomic_DNA"/>
</dbReference>
<keyword evidence="4" id="KW-1185">Reference proteome</keyword>
<keyword evidence="1" id="KW-0732">Signal</keyword>
<dbReference type="Proteomes" id="UP000380867">
    <property type="component" value="Unassembled WGS sequence"/>
</dbReference>
<dbReference type="AlphaFoldDB" id="A0A5M4FAB8"/>
<dbReference type="InterPro" id="IPR032109">
    <property type="entry name" value="Big_3_5"/>
</dbReference>
<dbReference type="InterPro" id="IPR013783">
    <property type="entry name" value="Ig-like_fold"/>
</dbReference>
<feature type="domain" description="Bacterial Ig-like" evidence="2">
    <location>
        <begin position="217"/>
        <end position="303"/>
    </location>
</feature>
<name>A0A5M4FAB8_9ACTN</name>
<feature type="signal peptide" evidence="1">
    <location>
        <begin position="1"/>
        <end position="24"/>
    </location>
</feature>
<evidence type="ECO:0000256" key="1">
    <source>
        <dbReference type="SAM" id="SignalP"/>
    </source>
</evidence>
<evidence type="ECO:0000313" key="4">
    <source>
        <dbReference type="Proteomes" id="UP000380867"/>
    </source>
</evidence>
<dbReference type="GO" id="GO:0005975">
    <property type="term" value="P:carbohydrate metabolic process"/>
    <property type="evidence" value="ECO:0007669"/>
    <property type="project" value="UniProtKB-ARBA"/>
</dbReference>
<evidence type="ECO:0000259" key="2">
    <source>
        <dbReference type="Pfam" id="PF16640"/>
    </source>
</evidence>
<protein>
    <submittedName>
        <fullName evidence="3">Ig-like domain repeat protein</fullName>
    </submittedName>
</protein>
<organism evidence="3 4">
    <name type="scientific">Aeromicrobium ginsengisoli</name>
    <dbReference type="NCBI Taxonomy" id="363867"/>
    <lineage>
        <taxon>Bacteria</taxon>
        <taxon>Bacillati</taxon>
        <taxon>Actinomycetota</taxon>
        <taxon>Actinomycetes</taxon>
        <taxon>Propionibacteriales</taxon>
        <taxon>Nocardioidaceae</taxon>
        <taxon>Aeromicrobium</taxon>
    </lineage>
</organism>
<dbReference type="Pfam" id="PF16640">
    <property type="entry name" value="Big_3_5"/>
    <property type="match status" value="1"/>
</dbReference>
<comment type="caution">
    <text evidence="3">The sequence shown here is derived from an EMBL/GenBank/DDBJ whole genome shotgun (WGS) entry which is preliminary data.</text>
</comment>
<proteinExistence type="predicted"/>
<accession>A0A5M4FAB8</accession>